<name>A0A8H7FB66_AGABI</name>
<sequence>MDEPVMKSEDDSKAMPPPPHPILLEQEMESLRRCLQNAMLKTGQILSFYDDTRRLDLTNYTNNHAPRALTSSLGRELEKFDQLCDVVGGHVLRAIAVLQRDLLREENKEAIRLRIEAQKKTNGTAQGPQTTDAFQFVEPAPPSLEIHLNNPQKSPTNAGGGSVNARRSSAISFSSLHRPQVPLKLDLTSSTMRLAPEEGAGLYTSGLSSPVTLAPKSARPTETNDFPEDYVAYSVDGSVIDLTQGDGHINAGDSSDKPIELDLDMDMNVSMDDLFGDNANTSGNSSSGVENMFTISDHRPANKGSKDSGFIDLTEHEILATLSSNAIDATQNSDSMAAVDVPSPSSLLATNFPQHLDTSDALDGGTGLGGPGQAFDMTGLGGLGDLGSFNPAPDFSLPETEINAFLNIGASTDGDGNDSNDKVSAST</sequence>
<comment type="caution">
    <text evidence="2">The sequence shown here is derived from an EMBL/GenBank/DDBJ whole genome shotgun (WGS) entry which is preliminary data.</text>
</comment>
<dbReference type="EMBL" id="JABXXO010000001">
    <property type="protein sequence ID" value="KAF7784529.1"/>
    <property type="molecule type" value="Genomic_DNA"/>
</dbReference>
<proteinExistence type="predicted"/>
<feature type="region of interest" description="Disordered" evidence="1">
    <location>
        <begin position="1"/>
        <end position="20"/>
    </location>
</feature>
<evidence type="ECO:0000256" key="1">
    <source>
        <dbReference type="SAM" id="MobiDB-lite"/>
    </source>
</evidence>
<protein>
    <submittedName>
        <fullName evidence="2">Uncharacterized protein</fullName>
    </submittedName>
</protein>
<gene>
    <name evidence="2" type="ORF">Agabi119p4_694</name>
</gene>
<dbReference type="OMA" id="VENMFTI"/>
<evidence type="ECO:0000313" key="3">
    <source>
        <dbReference type="Proteomes" id="UP000629468"/>
    </source>
</evidence>
<organism evidence="2 3">
    <name type="scientific">Agaricus bisporus var. burnettii</name>
    <dbReference type="NCBI Taxonomy" id="192524"/>
    <lineage>
        <taxon>Eukaryota</taxon>
        <taxon>Fungi</taxon>
        <taxon>Dikarya</taxon>
        <taxon>Basidiomycota</taxon>
        <taxon>Agaricomycotina</taxon>
        <taxon>Agaricomycetes</taxon>
        <taxon>Agaricomycetidae</taxon>
        <taxon>Agaricales</taxon>
        <taxon>Agaricineae</taxon>
        <taxon>Agaricaceae</taxon>
        <taxon>Agaricus</taxon>
    </lineage>
</organism>
<dbReference type="Proteomes" id="UP000629468">
    <property type="component" value="Unassembled WGS sequence"/>
</dbReference>
<dbReference type="AlphaFoldDB" id="A0A8H7FB66"/>
<evidence type="ECO:0000313" key="2">
    <source>
        <dbReference type="EMBL" id="KAF7784529.1"/>
    </source>
</evidence>
<feature type="region of interest" description="Disordered" evidence="1">
    <location>
        <begin position="143"/>
        <end position="165"/>
    </location>
</feature>
<feature type="compositionally biased region" description="Basic and acidic residues" evidence="1">
    <location>
        <begin position="1"/>
        <end position="13"/>
    </location>
</feature>
<reference evidence="2 3" key="1">
    <citation type="journal article" name="Sci. Rep.">
        <title>Telomere-to-telomere assembled and centromere annotated genomes of the two main subspecies of the button mushroom Agaricus bisporus reveal especially polymorphic chromosome ends.</title>
        <authorList>
            <person name="Sonnenberg A.S.M."/>
            <person name="Sedaghat-Telgerd N."/>
            <person name="Lavrijssen B."/>
            <person name="Ohm R.A."/>
            <person name="Hendrickx P.M."/>
            <person name="Scholtmeijer K."/>
            <person name="Baars J.J.P."/>
            <person name="van Peer A."/>
        </authorList>
    </citation>
    <scope>NUCLEOTIDE SEQUENCE [LARGE SCALE GENOMIC DNA]</scope>
    <source>
        <strain evidence="2 3">H119_p4</strain>
    </source>
</reference>
<accession>A0A8H7FB66</accession>
<feature type="region of interest" description="Disordered" evidence="1">
    <location>
        <begin position="408"/>
        <end position="427"/>
    </location>
</feature>